<organism evidence="4 5">
    <name type="scientific">Nocardia camponoti</name>
    <dbReference type="NCBI Taxonomy" id="1616106"/>
    <lineage>
        <taxon>Bacteria</taxon>
        <taxon>Bacillati</taxon>
        <taxon>Actinomycetota</taxon>
        <taxon>Actinomycetes</taxon>
        <taxon>Mycobacteriales</taxon>
        <taxon>Nocardiaceae</taxon>
        <taxon>Nocardia</taxon>
    </lineage>
</organism>
<evidence type="ECO:0000256" key="2">
    <source>
        <dbReference type="SAM" id="SignalP"/>
    </source>
</evidence>
<feature type="transmembrane region" description="Helical" evidence="1">
    <location>
        <begin position="141"/>
        <end position="168"/>
    </location>
</feature>
<proteinExistence type="predicted"/>
<comment type="caution">
    <text evidence="4">The sequence shown here is derived from an EMBL/GenBank/DDBJ whole genome shotgun (WGS) entry which is preliminary data.</text>
</comment>
<keyword evidence="1" id="KW-0812">Transmembrane</keyword>
<reference evidence="4" key="2">
    <citation type="submission" date="2020-09" db="EMBL/GenBank/DDBJ databases">
        <authorList>
            <person name="Sun Q."/>
            <person name="Zhou Y."/>
        </authorList>
    </citation>
    <scope>NUCLEOTIDE SEQUENCE</scope>
    <source>
        <strain evidence="4">CGMCC 4.7278</strain>
    </source>
</reference>
<keyword evidence="1" id="KW-0472">Membrane</keyword>
<evidence type="ECO:0000259" key="3">
    <source>
        <dbReference type="Pfam" id="PF26059"/>
    </source>
</evidence>
<feature type="signal peptide" evidence="2">
    <location>
        <begin position="1"/>
        <end position="19"/>
    </location>
</feature>
<protein>
    <recommendedName>
        <fullName evidence="3">DUF8020 domain-containing protein</fullName>
    </recommendedName>
</protein>
<feature type="transmembrane region" description="Helical" evidence="1">
    <location>
        <begin position="175"/>
        <end position="193"/>
    </location>
</feature>
<feature type="domain" description="DUF8020" evidence="3">
    <location>
        <begin position="39"/>
        <end position="113"/>
    </location>
</feature>
<evidence type="ECO:0000313" key="4">
    <source>
        <dbReference type="EMBL" id="GGK58444.1"/>
    </source>
</evidence>
<name>A0A917QMH2_9NOCA</name>
<reference evidence="4" key="1">
    <citation type="journal article" date="2014" name="Int. J. Syst. Evol. Microbiol.">
        <title>Complete genome sequence of Corynebacterium casei LMG S-19264T (=DSM 44701T), isolated from a smear-ripened cheese.</title>
        <authorList>
            <consortium name="US DOE Joint Genome Institute (JGI-PGF)"/>
            <person name="Walter F."/>
            <person name="Albersmeier A."/>
            <person name="Kalinowski J."/>
            <person name="Ruckert C."/>
        </authorList>
    </citation>
    <scope>NUCLEOTIDE SEQUENCE</scope>
    <source>
        <strain evidence="4">CGMCC 4.7278</strain>
    </source>
</reference>
<keyword evidence="5" id="KW-1185">Reference proteome</keyword>
<keyword evidence="1" id="KW-1133">Transmembrane helix</keyword>
<dbReference type="EMBL" id="BMMW01000003">
    <property type="protein sequence ID" value="GGK58444.1"/>
    <property type="molecule type" value="Genomic_DNA"/>
</dbReference>
<dbReference type="Proteomes" id="UP000612956">
    <property type="component" value="Unassembled WGS sequence"/>
</dbReference>
<sequence>MALPIVVAVGLVGAGNASANDDQAVRYAAGLGSAGTAEGVGYRTEVAPDLKTVSASVDSGRFVASPEGGIVLESPTGAAITTIPASFATAGGNTITFATAIAEGGRGITITPQVAKPAADELRTIATVPGSQDSDPIHNGAAAGAGVGAIVGAVLCLPALAAFIIGYLPCAAIGVLTNALFGALIGAVVGAVAPDVIPQVLP</sequence>
<evidence type="ECO:0000313" key="5">
    <source>
        <dbReference type="Proteomes" id="UP000612956"/>
    </source>
</evidence>
<dbReference type="InterPro" id="IPR058333">
    <property type="entry name" value="DUF8020"/>
</dbReference>
<evidence type="ECO:0000256" key="1">
    <source>
        <dbReference type="SAM" id="Phobius"/>
    </source>
</evidence>
<dbReference type="AlphaFoldDB" id="A0A917QMH2"/>
<keyword evidence="2" id="KW-0732">Signal</keyword>
<feature type="chain" id="PRO_5039292382" description="DUF8020 domain-containing protein" evidence="2">
    <location>
        <begin position="20"/>
        <end position="202"/>
    </location>
</feature>
<dbReference type="RefSeq" id="WP_188829917.1">
    <property type="nucleotide sequence ID" value="NZ_BMMW01000003.1"/>
</dbReference>
<accession>A0A917QMH2</accession>
<dbReference type="Pfam" id="PF26059">
    <property type="entry name" value="DUF8020"/>
    <property type="match status" value="1"/>
</dbReference>
<gene>
    <name evidence="4" type="ORF">GCM10011591_33300</name>
</gene>